<reference evidence="3 4" key="1">
    <citation type="submission" date="2020-05" db="EMBL/GenBank/DDBJ databases">
        <title>Complete closed genome sequence of Defluviicoccus vanus.</title>
        <authorList>
            <person name="Bessarab I."/>
            <person name="Arumugam K."/>
            <person name="Maszenan A.M."/>
            <person name="Seviour R.J."/>
            <person name="Williams R.B."/>
        </authorList>
    </citation>
    <scope>NUCLEOTIDE SEQUENCE [LARGE SCALE GENOMIC DNA]</scope>
    <source>
        <strain evidence="3 4">Ben 114</strain>
    </source>
</reference>
<dbReference type="CDD" id="cd00761">
    <property type="entry name" value="Glyco_tranf_GTA_type"/>
    <property type="match status" value="1"/>
</dbReference>
<evidence type="ECO:0000259" key="2">
    <source>
        <dbReference type="Pfam" id="PF00535"/>
    </source>
</evidence>
<name>A0A7H1N0H7_9PROT</name>
<dbReference type="Pfam" id="PF00535">
    <property type="entry name" value="Glycos_transf_2"/>
    <property type="match status" value="1"/>
</dbReference>
<dbReference type="InterPro" id="IPR029044">
    <property type="entry name" value="Nucleotide-diphossugar_trans"/>
</dbReference>
<evidence type="ECO:0000313" key="3">
    <source>
        <dbReference type="EMBL" id="QNT69213.1"/>
    </source>
</evidence>
<dbReference type="PANTHER" id="PTHR43685">
    <property type="entry name" value="GLYCOSYLTRANSFERASE"/>
    <property type="match status" value="1"/>
</dbReference>
<organism evidence="3 4">
    <name type="scientific">Defluviicoccus vanus</name>
    <dbReference type="NCBI Taxonomy" id="111831"/>
    <lineage>
        <taxon>Bacteria</taxon>
        <taxon>Pseudomonadati</taxon>
        <taxon>Pseudomonadota</taxon>
        <taxon>Alphaproteobacteria</taxon>
        <taxon>Rhodospirillales</taxon>
        <taxon>Rhodospirillaceae</taxon>
        <taxon>Defluviicoccus</taxon>
    </lineage>
</organism>
<keyword evidence="3" id="KW-0808">Transferase</keyword>
<dbReference type="InterPro" id="IPR050834">
    <property type="entry name" value="Glycosyltransf_2"/>
</dbReference>
<accession>A0A7H1N0H7</accession>
<dbReference type="SUPFAM" id="SSF53448">
    <property type="entry name" value="Nucleotide-diphospho-sugar transferases"/>
    <property type="match status" value="1"/>
</dbReference>
<keyword evidence="1" id="KW-0812">Transmembrane</keyword>
<feature type="domain" description="Glycosyltransferase 2-like" evidence="2">
    <location>
        <begin position="17"/>
        <end position="150"/>
    </location>
</feature>
<protein>
    <submittedName>
        <fullName evidence="3">Glycosyltransferase family 2 protein</fullName>
    </submittedName>
</protein>
<dbReference type="GO" id="GO:0016740">
    <property type="term" value="F:transferase activity"/>
    <property type="evidence" value="ECO:0007669"/>
    <property type="project" value="UniProtKB-KW"/>
</dbReference>
<evidence type="ECO:0000313" key="4">
    <source>
        <dbReference type="Proteomes" id="UP000516369"/>
    </source>
</evidence>
<dbReference type="PANTHER" id="PTHR43685:SF2">
    <property type="entry name" value="GLYCOSYLTRANSFERASE 2-LIKE DOMAIN-CONTAINING PROTEIN"/>
    <property type="match status" value="1"/>
</dbReference>
<dbReference type="KEGG" id="dvn:HQ394_07555"/>
<sequence length="332" mass="36818">MDHVKAPVERAKKPRISVLIPTFRRPQLLPKALASILAQQNCSLDAIEVIVVDNCPDASARPSFERARESAGGRLGLRYLHEPRPGISHARNRALTAARADHVLFLDDDLEAAPQLIATFLQALTQTSAAILVGPIEPVFEATSDGSGDIADADMRNYFSRRYAVPNLADISDDIARLGTANALFDRHACFPDFDPFEPSLGLLGGEDTLMFRTLQQRGLRFAWVQDAVVLEFVPRQRQTQAYVRLRRFRSGQIRVLTALRMSPPRPVDVVRWMAIGAVQALGYGLISAVFRAVGNPRWRHMLSRAYGGAGKCLWTERFLFPAYGATSRLGK</sequence>
<dbReference type="Gene3D" id="3.90.550.10">
    <property type="entry name" value="Spore Coat Polysaccharide Biosynthesis Protein SpsA, Chain A"/>
    <property type="match status" value="1"/>
</dbReference>
<dbReference type="RefSeq" id="WP_190262719.1">
    <property type="nucleotide sequence ID" value="NZ_CP053923.1"/>
</dbReference>
<keyword evidence="1" id="KW-0472">Membrane</keyword>
<dbReference type="AlphaFoldDB" id="A0A7H1N0H7"/>
<feature type="transmembrane region" description="Helical" evidence="1">
    <location>
        <begin position="273"/>
        <end position="295"/>
    </location>
</feature>
<proteinExistence type="predicted"/>
<dbReference type="InterPro" id="IPR001173">
    <property type="entry name" value="Glyco_trans_2-like"/>
</dbReference>
<dbReference type="Proteomes" id="UP000516369">
    <property type="component" value="Chromosome"/>
</dbReference>
<dbReference type="EMBL" id="CP053923">
    <property type="protein sequence ID" value="QNT69213.1"/>
    <property type="molecule type" value="Genomic_DNA"/>
</dbReference>
<evidence type="ECO:0000256" key="1">
    <source>
        <dbReference type="SAM" id="Phobius"/>
    </source>
</evidence>
<keyword evidence="1" id="KW-1133">Transmembrane helix</keyword>
<gene>
    <name evidence="3" type="ORF">HQ394_07555</name>
</gene>
<keyword evidence="4" id="KW-1185">Reference proteome</keyword>